<keyword evidence="2" id="KW-0732">Signal</keyword>
<dbReference type="InterPro" id="IPR052940">
    <property type="entry name" value="Carb_Esterase_6"/>
</dbReference>
<dbReference type="GO" id="GO:0019752">
    <property type="term" value="P:carboxylic acid metabolic process"/>
    <property type="evidence" value="ECO:0000318"/>
    <property type="project" value="GO_Central"/>
</dbReference>
<dbReference type="OMA" id="YMAATHT"/>
<dbReference type="AlphaFoldDB" id="A0A251VDS4"/>
<keyword evidence="1 5" id="KW-0378">Hydrolase</keyword>
<evidence type="ECO:0000256" key="1">
    <source>
        <dbReference type="ARBA" id="ARBA00022801"/>
    </source>
</evidence>
<dbReference type="SUPFAM" id="SSF52266">
    <property type="entry name" value="SGNH hydrolase"/>
    <property type="match status" value="1"/>
</dbReference>
<dbReference type="PANTHER" id="PTHR31988">
    <property type="entry name" value="ESTERASE, PUTATIVE (DUF303)-RELATED"/>
    <property type="match status" value="1"/>
</dbReference>
<evidence type="ECO:0000313" key="5">
    <source>
        <dbReference type="EMBL" id="OTG33745.1"/>
    </source>
</evidence>
<evidence type="ECO:0000313" key="6">
    <source>
        <dbReference type="Proteomes" id="UP000215914"/>
    </source>
</evidence>
<dbReference type="PANTHER" id="PTHR31988:SF15">
    <property type="entry name" value="ESTERASE, PUTATIVE (DUF303)-RELATED"/>
    <property type="match status" value="1"/>
</dbReference>
<dbReference type="InterPro" id="IPR036514">
    <property type="entry name" value="SGNH_hydro_sf"/>
</dbReference>
<feature type="domain" description="Sialate O-acetylesterase" evidence="3">
    <location>
        <begin position="26"/>
        <end position="196"/>
    </location>
</feature>
<dbReference type="EMBL" id="MNCJ02000317">
    <property type="protein sequence ID" value="KAF5817553.1"/>
    <property type="molecule type" value="Genomic_DNA"/>
</dbReference>
<dbReference type="Proteomes" id="UP000215914">
    <property type="component" value="Chromosome 2"/>
</dbReference>
<organism evidence="5 6">
    <name type="scientific">Helianthus annuus</name>
    <name type="common">Common sunflower</name>
    <dbReference type="NCBI Taxonomy" id="4232"/>
    <lineage>
        <taxon>Eukaryota</taxon>
        <taxon>Viridiplantae</taxon>
        <taxon>Streptophyta</taxon>
        <taxon>Embryophyta</taxon>
        <taxon>Tracheophyta</taxon>
        <taxon>Spermatophyta</taxon>
        <taxon>Magnoliopsida</taxon>
        <taxon>eudicotyledons</taxon>
        <taxon>Gunneridae</taxon>
        <taxon>Pentapetalae</taxon>
        <taxon>asterids</taxon>
        <taxon>campanulids</taxon>
        <taxon>Asterales</taxon>
        <taxon>Asteraceae</taxon>
        <taxon>Asteroideae</taxon>
        <taxon>Heliantheae alliance</taxon>
        <taxon>Heliantheae</taxon>
        <taxon>Helianthus</taxon>
    </lineage>
</organism>
<dbReference type="Pfam" id="PF03629">
    <property type="entry name" value="SASA"/>
    <property type="match status" value="1"/>
</dbReference>
<evidence type="ECO:0000256" key="2">
    <source>
        <dbReference type="SAM" id="SignalP"/>
    </source>
</evidence>
<dbReference type="Gramene" id="mRNA:HanXRQr2_Chr02g0054361">
    <property type="protein sequence ID" value="CDS:HanXRQr2_Chr02g0054361.1"/>
    <property type="gene ID" value="HanXRQr2_Chr02g0054361"/>
</dbReference>
<evidence type="ECO:0000313" key="4">
    <source>
        <dbReference type="EMBL" id="KAF5817553.1"/>
    </source>
</evidence>
<reference evidence="4" key="3">
    <citation type="submission" date="2020-06" db="EMBL/GenBank/DDBJ databases">
        <title>Helianthus annuus Genome sequencing and assembly Release 2.</title>
        <authorList>
            <person name="Gouzy J."/>
            <person name="Langlade N."/>
            <person name="Munos S."/>
        </authorList>
    </citation>
    <scope>NUCLEOTIDE SEQUENCE</scope>
    <source>
        <tissue evidence="4">Leaves</tissue>
    </source>
</reference>
<gene>
    <name evidence="5" type="ORF">HannXRQ_Chr02g0038031</name>
    <name evidence="4" type="ORF">HanXRQr2_Chr02g0054361</name>
</gene>
<dbReference type="EMBL" id="CM007891">
    <property type="protein sequence ID" value="OTG33745.1"/>
    <property type="molecule type" value="Genomic_DNA"/>
</dbReference>
<keyword evidence="6" id="KW-1185">Reference proteome</keyword>
<sequence>MLPLLISYTYLLISTNIYIVDAATGKSIFILAGQSNMSGRGGVVNLTWDGYVPRESSPNPSILRLSANLSWELAVEPLHCDIDVAKVCGVGPGMAFANSLLRKDPRFGVVGLVPCAIGGTNISEWARGGGLYNQMMRRTKAAVCGGGVIRGLLWYQGESDTLTLKDAEAYKKRLHRFFEDVRVDLRLPLLPIVQVKCPNHIPA</sequence>
<feature type="chain" id="PRO_5012784101" evidence="2">
    <location>
        <begin position="23"/>
        <end position="203"/>
    </location>
</feature>
<name>A0A251VDS4_HELAN</name>
<dbReference type="GO" id="GO:0052689">
    <property type="term" value="F:carboxylic ester hydrolase activity"/>
    <property type="evidence" value="ECO:0000318"/>
    <property type="project" value="GO_Central"/>
</dbReference>
<reference evidence="5" key="2">
    <citation type="submission" date="2017-02" db="EMBL/GenBank/DDBJ databases">
        <title>Sunflower complete genome.</title>
        <authorList>
            <person name="Langlade N."/>
            <person name="Munos S."/>
        </authorList>
    </citation>
    <scope>NUCLEOTIDE SEQUENCE [LARGE SCALE GENOMIC DNA]</scope>
    <source>
        <tissue evidence="5">Leaves</tissue>
    </source>
</reference>
<accession>A0A251VDS4</accession>
<proteinExistence type="predicted"/>
<dbReference type="Gene3D" id="3.40.50.1110">
    <property type="entry name" value="SGNH hydrolase"/>
    <property type="match status" value="1"/>
</dbReference>
<evidence type="ECO:0000259" key="3">
    <source>
        <dbReference type="Pfam" id="PF03629"/>
    </source>
</evidence>
<dbReference type="InParanoid" id="A0A251VDS4"/>
<dbReference type="InterPro" id="IPR005181">
    <property type="entry name" value="SASA"/>
</dbReference>
<feature type="signal peptide" evidence="2">
    <location>
        <begin position="1"/>
        <end position="22"/>
    </location>
</feature>
<protein>
    <submittedName>
        <fullName evidence="5">Putative SGNH hydrolase-type esterase domain-containing protein</fullName>
    </submittedName>
    <submittedName>
        <fullName evidence="4">Sialate O-acetylesterase domain, SGNH hydrolase superfamily</fullName>
    </submittedName>
</protein>
<reference evidence="4 6" key="1">
    <citation type="journal article" date="2017" name="Nature">
        <title>The sunflower genome provides insights into oil metabolism, flowering and Asterid evolution.</title>
        <authorList>
            <person name="Badouin H."/>
            <person name="Gouzy J."/>
            <person name="Grassa C.J."/>
            <person name="Murat F."/>
            <person name="Staton S.E."/>
            <person name="Cottret L."/>
            <person name="Lelandais-Briere C."/>
            <person name="Owens G.L."/>
            <person name="Carrere S."/>
            <person name="Mayjonade B."/>
            <person name="Legrand L."/>
            <person name="Gill N."/>
            <person name="Kane N.C."/>
            <person name="Bowers J.E."/>
            <person name="Hubner S."/>
            <person name="Bellec A."/>
            <person name="Berard A."/>
            <person name="Berges H."/>
            <person name="Blanchet N."/>
            <person name="Boniface M.C."/>
            <person name="Brunel D."/>
            <person name="Catrice O."/>
            <person name="Chaidir N."/>
            <person name="Claudel C."/>
            <person name="Donnadieu C."/>
            <person name="Faraut T."/>
            <person name="Fievet G."/>
            <person name="Helmstetter N."/>
            <person name="King M."/>
            <person name="Knapp S.J."/>
            <person name="Lai Z."/>
            <person name="Le Paslier M.C."/>
            <person name="Lippi Y."/>
            <person name="Lorenzon L."/>
            <person name="Mandel J.R."/>
            <person name="Marage G."/>
            <person name="Marchand G."/>
            <person name="Marquand E."/>
            <person name="Bret-Mestries E."/>
            <person name="Morien E."/>
            <person name="Nambeesan S."/>
            <person name="Nguyen T."/>
            <person name="Pegot-Espagnet P."/>
            <person name="Pouilly N."/>
            <person name="Raftis F."/>
            <person name="Sallet E."/>
            <person name="Schiex T."/>
            <person name="Thomas J."/>
            <person name="Vandecasteele C."/>
            <person name="Vares D."/>
            <person name="Vear F."/>
            <person name="Vautrin S."/>
            <person name="Crespi M."/>
            <person name="Mangin B."/>
            <person name="Burke J.M."/>
            <person name="Salse J."/>
            <person name="Munos S."/>
            <person name="Vincourt P."/>
            <person name="Rieseberg L.H."/>
            <person name="Langlade N.B."/>
        </authorList>
    </citation>
    <scope>NUCLEOTIDE SEQUENCE [LARGE SCALE GENOMIC DNA]</scope>
    <source>
        <strain evidence="6">cv. SF193</strain>
        <tissue evidence="4">Leaves</tissue>
    </source>
</reference>